<proteinExistence type="predicted"/>
<evidence type="ECO:0000313" key="1">
    <source>
        <dbReference type="EMBL" id="PHJ17981.1"/>
    </source>
</evidence>
<comment type="caution">
    <text evidence="1">The sequence shown here is derived from an EMBL/GenBank/DDBJ whole genome shotgun (WGS) entry which is preliminary data.</text>
</comment>
<dbReference type="RefSeq" id="XP_067919693.1">
    <property type="nucleotide sequence ID" value="XM_068068330.1"/>
</dbReference>
<dbReference type="GeneID" id="94431541"/>
<accession>A0A2C6JQ49</accession>
<feature type="non-terminal residue" evidence="1">
    <location>
        <position position="1"/>
    </location>
</feature>
<dbReference type="VEuPathDB" id="ToxoDB:CSUI_008194"/>
<evidence type="ECO:0000313" key="2">
    <source>
        <dbReference type="Proteomes" id="UP000221165"/>
    </source>
</evidence>
<sequence length="38" mass="4339">PLFSFFFCRKGKVVVFSSSFCCQKEGCVKTAERSLRSE</sequence>
<dbReference type="AlphaFoldDB" id="A0A2C6JQ49"/>
<dbReference type="Proteomes" id="UP000221165">
    <property type="component" value="Unassembled WGS sequence"/>
</dbReference>
<dbReference type="EMBL" id="MIGC01004511">
    <property type="protein sequence ID" value="PHJ17981.1"/>
    <property type="molecule type" value="Genomic_DNA"/>
</dbReference>
<gene>
    <name evidence="1" type="ORF">CSUI_008194</name>
</gene>
<organism evidence="1 2">
    <name type="scientific">Cystoisospora suis</name>
    <dbReference type="NCBI Taxonomy" id="483139"/>
    <lineage>
        <taxon>Eukaryota</taxon>
        <taxon>Sar</taxon>
        <taxon>Alveolata</taxon>
        <taxon>Apicomplexa</taxon>
        <taxon>Conoidasida</taxon>
        <taxon>Coccidia</taxon>
        <taxon>Eucoccidiorida</taxon>
        <taxon>Eimeriorina</taxon>
        <taxon>Sarcocystidae</taxon>
        <taxon>Cystoisospora</taxon>
    </lineage>
</organism>
<keyword evidence="2" id="KW-1185">Reference proteome</keyword>
<name>A0A2C6JQ49_9APIC</name>
<protein>
    <submittedName>
        <fullName evidence="1">Uncharacterized protein</fullName>
    </submittedName>
</protein>
<reference evidence="1 2" key="1">
    <citation type="journal article" date="2017" name="Int. J. Parasitol.">
        <title>The genome of the protozoan parasite Cystoisospora suis and a reverse vaccinology approach to identify vaccine candidates.</title>
        <authorList>
            <person name="Palmieri N."/>
            <person name="Shrestha A."/>
            <person name="Ruttkowski B."/>
            <person name="Beck T."/>
            <person name="Vogl C."/>
            <person name="Tomley F."/>
            <person name="Blake D.P."/>
            <person name="Joachim A."/>
        </authorList>
    </citation>
    <scope>NUCLEOTIDE SEQUENCE [LARGE SCALE GENOMIC DNA]</scope>
    <source>
        <strain evidence="1 2">Wien I</strain>
    </source>
</reference>